<comment type="caution">
    <text evidence="7">The sequence shown here is derived from an EMBL/GenBank/DDBJ whole genome shotgun (WGS) entry which is preliminary data.</text>
</comment>
<keyword evidence="4" id="KW-0732">Signal</keyword>
<comment type="similarity">
    <text evidence="2">Belongs to the glycosyl hydrolase 33 family.</text>
</comment>
<dbReference type="InterPro" id="IPR036278">
    <property type="entry name" value="Sialidase_sf"/>
</dbReference>
<dbReference type="InterPro" id="IPR013830">
    <property type="entry name" value="SGNH_hydro"/>
</dbReference>
<feature type="compositionally biased region" description="Polar residues" evidence="5">
    <location>
        <begin position="152"/>
        <end position="169"/>
    </location>
</feature>
<dbReference type="Proteomes" id="UP001241571">
    <property type="component" value="Unassembled WGS sequence"/>
</dbReference>
<feature type="compositionally biased region" description="Polar residues" evidence="5">
    <location>
        <begin position="181"/>
        <end position="197"/>
    </location>
</feature>
<dbReference type="SUPFAM" id="SSF49899">
    <property type="entry name" value="Concanavalin A-like lectins/glucanases"/>
    <property type="match status" value="2"/>
</dbReference>
<dbReference type="Gene3D" id="2.40.220.10">
    <property type="entry name" value="Intramolecular Trans-sialidase, Domain 3"/>
    <property type="match status" value="1"/>
</dbReference>
<name>A0ABD4ZY97_ENTGA</name>
<dbReference type="InterPro" id="IPR036359">
    <property type="entry name" value="Thiol_cytolysin_sf"/>
</dbReference>
<dbReference type="SUPFAM" id="SSF50939">
    <property type="entry name" value="Sialidases"/>
    <property type="match status" value="1"/>
</dbReference>
<dbReference type="InterPro" id="IPR005877">
    <property type="entry name" value="YSIRK_signal_dom"/>
</dbReference>
<gene>
    <name evidence="7" type="ORF">QRX88_18085</name>
</gene>
<dbReference type="PANTHER" id="PTHR10628">
    <property type="entry name" value="SIALIDASE"/>
    <property type="match status" value="1"/>
</dbReference>
<sequence length="2434" mass="272908">MSFSKRNELLKQEKCTEKVRKYSIKKLGIGVASVLIGSIFYLGTGGQAQADEISTSELIVGITNKMSLKENESNKESQVNESVATSVAEKTEDTVGGSTNTGKETDTQISEVVSRSEKTEDTVDGSANIGKETDTQVSEVVSRSEKTENTVDESANTGKETDTQVSEVASRSEKTEDTVGGSANTGKETDTQVSEVVSRSERIADVVETSASTGSGVDIRASEALETPEKIENNTPISLDKVSNGKFDEEYKSSKNNWEFKEGNNSYIISEQDNKYAKIDPGTIDEHILQKISTVSGKTYSLHADVKINSDKIEDGMYLVAKSVVNGKQGPVIKQIKIIGVQGEWAHKSFDFTATTSETYIGLVKWSDKIVNNVVSASASIDNVTVKENDKYHLVWEDNFSDEELNQKDWGYELGSIRGNEQEHYTDSKDNVFIKDGNLVLKVTNRKGEDQYTNPRGGSNAREVIYDSGSVRTAGKREFLYGRIEMRAKLPKGKGAFPAFWTLGSDFTLDGDISSNQGYGWPSTGEIDIMELIGAPTEKRDNEQAEGDQSNRKIYGTPHFYYKDGDGDKDGSYAPYALGGSLSLNEDFYNNFHVFGINWTPDKIEWYVDGIVYNTMNLSGDERLEAAAACFNKPQYIQLNLATGGNWAKNAGFYLGKDNTEFVIDYVRYYQNEEQKLAAEAYYSSQPQITGTKDITMIEGTTPNLLEGVNTDKEGYTVEFSVDDEYMYKNTGGNTNVTLRVKDSKDKIGLSQLEPGIYNIYYSAIPSGNTLGLLVTPTNKIGRKLALLTILPKEGLVGKIGEKLSTVSLPAGWEWEDGNQKIGSVDSYKIKYKKSGRTIYSVIDASFIKKEKEERNLTPIINTENKVFDGTKETAINNSKDLQSSLPAVMDLGNGTVTIRYRLDTKDSVVRNSSVMSLLSISNKNAEKEYATFFIDTKNNKIGIEFKGKPIVKVGSGFNFLSNSDWQTISYVFNGKTLKVYLNGEMYGESEFTGFLKDLLWKNQADTVTMGGIERKYEGKPAFQWMFEGIVDQASIIGVPLNSSEITKLHQPTNRESVGEKTSLWDKYDEGVFEYRIPSIVKTPQGTLIAASDARKKHYNDWGDISTVVRISHDNGKTWSENITVLDMPTQPYYTDKYSKADWNTNMTQSAFSIDPTLLTDSDGKLYLLVDVFPESQGAVSVKSGSGYEKINDKYYLNLYDFDNNKYTVRENGVVYDNQGTATDMFVDEGEFSTAFSTRGNLYRLGKNNQENTLLGNIYLRSGRHINGITKNGSKTAPLFTHMASFLWLFTSEDQGRTWSAPTDLTPQVKEEWMGFIGTGAAAGIEVKVTNVDGSKAKRLVFPIYYTNQQGNGVLGRQSSANIYSDDGGVTWHRGESPNDGRIFGNNQHTNSKDFNTSVTELTENQIIQLNNGHLLQFMRNTGKTIVIGRSTDYGETWDDNVFVSDLPEPYVNLSAIHFELDGKEYVVLSNPLGNPTGEAIQVRNQRIKGVLRIGEILSDDSIKWLSSKVYEPKRFAYSSLVQLDKEHVGVVYEYNGHLKYSTFNVKDMVSEATREDKVVITEIAELKSYDEFNIIPSANKKYVQVQFNQPVFIAGSRQLDISIGNRQTVAEYLLGDGTNNLIFAYSLQENDNGRITVRPTFASSIVENKYGISLLEDSIYTIGFIGEIVSGADITEMFNNKYNDNTWVFIGGEAVQGDFNQTKGIRNFVGQFEEYIRWTKSGNEMGRQRYVINTARSGLNLHEIVSDYEELVSNYSPKAVGYMLDKEDYALGDQHLNDYKNSLIRFIDKSLKLHNDQGFVVLQTPYVSKSESTNELIRKYVLLMKQVVDSYSTNNRINRIVFVNYFELTNTDEFKNHCLEKDGTINARGHFELGKLLSEATIGTSQGYPGNNVQLNLNEKDAPKTYLNIVPEAYYDDHQLFVKIPLKNDGETEWKYELIINNETISDIVKGNSFSINLTRGSENSNYDLIIKSKDGLSQLKVITGILSKNVKSQIKSQELNKNQIRLKELLENKETINWLFMGDSITHAAAWTFGYDGITQLFEKFLVDDLHREKDVVINTAVSGATVASTLAQIDQRLEKYNPDVISIMLGTNDVANMNLTPLQFKDQLQQLVERARAKNAIVILRTPTPSTQPSRIKRIPEFIEVIQQISKENEELIFVDQYTPFKELLDKYPYLWNPDYHFITDGIPLHPGANGQVMLTKLFIESLGLKQYGGYIESLEYKLGYEKQNLEIEAPISLDIDNNVVSLDKDKLRELVNDELSDVMLVAKEKNTNKENSICDDKRMLLLGGLDVNKEYEIYLSAKSSTKPVIYNWAKHDLIVGNVTRNLSLKHNGGYVSRYTITWEEAHESSSGEIINEKKEWIGNGKDILLGNVSNIGISSKAQNIQIKIEECTGIASEWWKTIFEKEYSSLNNDLNLEIAGTTLHPRIIKD</sequence>
<dbReference type="SUPFAM" id="SSF52266">
    <property type="entry name" value="SGNH hydrolase"/>
    <property type="match status" value="2"/>
</dbReference>
<dbReference type="InterPro" id="IPR036514">
    <property type="entry name" value="SGNH_hydro_sf"/>
</dbReference>
<dbReference type="Pfam" id="PF00722">
    <property type="entry name" value="Glyco_hydro_16"/>
    <property type="match status" value="1"/>
</dbReference>
<dbReference type="CDD" id="cd15482">
    <property type="entry name" value="Sialidase_non-viral"/>
    <property type="match status" value="1"/>
</dbReference>
<accession>A0ABD4ZY97</accession>
<evidence type="ECO:0000256" key="4">
    <source>
        <dbReference type="ARBA" id="ARBA00022729"/>
    </source>
</evidence>
<dbReference type="InterPro" id="IPR000757">
    <property type="entry name" value="Beta-glucanase-like"/>
</dbReference>
<feature type="region of interest" description="Disordered" evidence="5">
    <location>
        <begin position="70"/>
        <end position="199"/>
    </location>
</feature>
<dbReference type="Pfam" id="PF17440">
    <property type="entry name" value="Thiol_cytolys_C"/>
    <property type="match status" value="1"/>
</dbReference>
<dbReference type="InterPro" id="IPR011040">
    <property type="entry name" value="Sialidase"/>
</dbReference>
<evidence type="ECO:0000256" key="2">
    <source>
        <dbReference type="ARBA" id="ARBA00009348"/>
    </source>
</evidence>
<dbReference type="Pfam" id="PF13088">
    <property type="entry name" value="BNR_2"/>
    <property type="match status" value="1"/>
</dbReference>
<evidence type="ECO:0000256" key="3">
    <source>
        <dbReference type="ARBA" id="ARBA00012733"/>
    </source>
</evidence>
<feature type="compositionally biased region" description="Polar residues" evidence="5">
    <location>
        <begin position="96"/>
        <end position="113"/>
    </location>
</feature>
<dbReference type="Pfam" id="PF13472">
    <property type="entry name" value="Lipase_GDSL_2"/>
    <property type="match status" value="1"/>
</dbReference>
<evidence type="ECO:0000259" key="6">
    <source>
        <dbReference type="PROSITE" id="PS51762"/>
    </source>
</evidence>
<dbReference type="PANTHER" id="PTHR10628:SF30">
    <property type="entry name" value="EXO-ALPHA-SIALIDASE"/>
    <property type="match status" value="1"/>
</dbReference>
<evidence type="ECO:0000256" key="5">
    <source>
        <dbReference type="SAM" id="MobiDB-lite"/>
    </source>
</evidence>
<dbReference type="GO" id="GO:0004308">
    <property type="term" value="F:exo-alpha-sialidase activity"/>
    <property type="evidence" value="ECO:0007669"/>
    <property type="project" value="UniProtKB-EC"/>
</dbReference>
<dbReference type="CDD" id="cd08023">
    <property type="entry name" value="GH16_laminarinase_like"/>
    <property type="match status" value="1"/>
</dbReference>
<organism evidence="7 8">
    <name type="scientific">Enterococcus gallinarum</name>
    <dbReference type="NCBI Taxonomy" id="1353"/>
    <lineage>
        <taxon>Bacteria</taxon>
        <taxon>Bacillati</taxon>
        <taxon>Bacillota</taxon>
        <taxon>Bacilli</taxon>
        <taxon>Lactobacillales</taxon>
        <taxon>Enterococcaceae</taxon>
        <taxon>Enterococcus</taxon>
    </lineage>
</organism>
<dbReference type="InterPro" id="IPR013320">
    <property type="entry name" value="ConA-like_dom_sf"/>
</dbReference>
<dbReference type="Gene3D" id="2.60.120.200">
    <property type="match status" value="2"/>
</dbReference>
<dbReference type="Gene3D" id="3.40.50.1110">
    <property type="entry name" value="SGNH hydrolase"/>
    <property type="match status" value="2"/>
</dbReference>
<protein>
    <recommendedName>
        <fullName evidence="3">exo-alpha-sialidase</fullName>
        <ecNumber evidence="3">3.2.1.18</ecNumber>
    </recommendedName>
</protein>
<evidence type="ECO:0000256" key="1">
    <source>
        <dbReference type="ARBA" id="ARBA00000427"/>
    </source>
</evidence>
<proteinExistence type="inferred from homology"/>
<dbReference type="InterPro" id="IPR038700">
    <property type="entry name" value="Thiol_cytolys_C_sf"/>
</dbReference>
<feature type="domain" description="GH16" evidence="6">
    <location>
        <begin position="364"/>
        <end position="675"/>
    </location>
</feature>
<dbReference type="Gene3D" id="2.120.10.10">
    <property type="match status" value="1"/>
</dbReference>
<dbReference type="InterPro" id="IPR035390">
    <property type="entry name" value="Thiol_cytolys_C"/>
</dbReference>
<evidence type="ECO:0000313" key="8">
    <source>
        <dbReference type="Proteomes" id="UP001241571"/>
    </source>
</evidence>
<dbReference type="EMBL" id="JASUBT010000026">
    <property type="protein sequence ID" value="MDL4937613.1"/>
    <property type="molecule type" value="Genomic_DNA"/>
</dbReference>
<dbReference type="RefSeq" id="WP_179934475.1">
    <property type="nucleotide sequence ID" value="NZ_JACBYD010000020.1"/>
</dbReference>
<dbReference type="Gene3D" id="2.60.40.1430">
    <property type="entry name" value="Perfringolysin, domain 4"/>
    <property type="match status" value="1"/>
</dbReference>
<reference evidence="7 8" key="1">
    <citation type="submission" date="2023-06" db="EMBL/GenBank/DDBJ databases">
        <title>Acute promotion of culturable opportunistic pathogens and persistent increase of antibiotic resistance following antibiotic exposure in mouse gut microbiota.</title>
        <authorList>
            <person name="Li L."/>
            <person name="Wang B."/>
            <person name="Sun Y."/>
            <person name="Wang M."/>
            <person name="Xu H."/>
        </authorList>
    </citation>
    <scope>NUCLEOTIDE SEQUENCE [LARGE SCALE GENOMIC DNA]</scope>
    <source>
        <strain evidence="7 8">CRI2_2</strain>
    </source>
</reference>
<comment type="catalytic activity">
    <reaction evidence="1">
        <text>Hydrolysis of alpha-(2-&gt;3)-, alpha-(2-&gt;6)-, alpha-(2-&gt;8)- glycosidic linkages of terminal sialic acid residues in oligosaccharides, glycoproteins, glycolipids, colominic acid and synthetic substrates.</text>
        <dbReference type="EC" id="3.2.1.18"/>
    </reaction>
</comment>
<dbReference type="Pfam" id="PF04650">
    <property type="entry name" value="YSIRK_signal"/>
    <property type="match status" value="1"/>
</dbReference>
<dbReference type="SUPFAM" id="SSF56978">
    <property type="entry name" value="Perfringolysin"/>
    <property type="match status" value="1"/>
</dbReference>
<dbReference type="PROSITE" id="PS51762">
    <property type="entry name" value="GH16_2"/>
    <property type="match status" value="1"/>
</dbReference>
<dbReference type="NCBIfam" id="TIGR01168">
    <property type="entry name" value="YSIRK_signal"/>
    <property type="match status" value="1"/>
</dbReference>
<feature type="compositionally biased region" description="Polar residues" evidence="5">
    <location>
        <begin position="76"/>
        <end position="85"/>
    </location>
</feature>
<dbReference type="InterPro" id="IPR026856">
    <property type="entry name" value="Sialidase_fam"/>
</dbReference>
<dbReference type="EC" id="3.2.1.18" evidence="3"/>
<evidence type="ECO:0000313" key="7">
    <source>
        <dbReference type="EMBL" id="MDL4937613.1"/>
    </source>
</evidence>
<dbReference type="InterPro" id="IPR023364">
    <property type="entry name" value="Trans_sialidase_dom3"/>
</dbReference>